<dbReference type="AlphaFoldDB" id="A0A3E4W3F9"/>
<comment type="caution">
    <text evidence="2">The sequence shown here is derived from an EMBL/GenBank/DDBJ whole genome shotgun (WGS) entry which is preliminary data.</text>
</comment>
<feature type="chain" id="PRO_5017648115" evidence="1">
    <location>
        <begin position="20"/>
        <end position="366"/>
    </location>
</feature>
<dbReference type="EMBL" id="QSTF01000040">
    <property type="protein sequence ID" value="RGM36761.1"/>
    <property type="molecule type" value="Genomic_DNA"/>
</dbReference>
<evidence type="ECO:0000256" key="1">
    <source>
        <dbReference type="SAM" id="SignalP"/>
    </source>
</evidence>
<gene>
    <name evidence="2" type="primary">traN</name>
    <name evidence="2" type="ORF">DXC17_12810</name>
</gene>
<dbReference type="NCBIfam" id="TIGR03780">
    <property type="entry name" value="Bac_Flav_CT_N"/>
    <property type="match status" value="1"/>
</dbReference>
<reference evidence="2 3" key="1">
    <citation type="submission" date="2018-08" db="EMBL/GenBank/DDBJ databases">
        <title>A genome reference for cultivated species of the human gut microbiota.</title>
        <authorList>
            <person name="Zou Y."/>
            <person name="Xue W."/>
            <person name="Luo G."/>
        </authorList>
    </citation>
    <scope>NUCLEOTIDE SEQUENCE [LARGE SCALE GENOMIC DNA]</scope>
    <source>
        <strain evidence="2 3">OM08-14</strain>
    </source>
</reference>
<proteinExistence type="predicted"/>
<dbReference type="RefSeq" id="WP_117748248.1">
    <property type="nucleotide sequence ID" value="NZ_DAWDIR010000034.1"/>
</dbReference>
<organism evidence="2 3">
    <name type="scientific">Phocaeicola plebeius</name>
    <dbReference type="NCBI Taxonomy" id="310297"/>
    <lineage>
        <taxon>Bacteria</taxon>
        <taxon>Pseudomonadati</taxon>
        <taxon>Bacteroidota</taxon>
        <taxon>Bacteroidia</taxon>
        <taxon>Bacteroidales</taxon>
        <taxon>Bacteroidaceae</taxon>
        <taxon>Phocaeicola</taxon>
    </lineage>
</organism>
<evidence type="ECO:0000313" key="2">
    <source>
        <dbReference type="EMBL" id="RGM36761.1"/>
    </source>
</evidence>
<name>A0A3E4W3F9_9BACT</name>
<keyword evidence="1" id="KW-0732">Signal</keyword>
<evidence type="ECO:0000313" key="3">
    <source>
        <dbReference type="Proteomes" id="UP000260780"/>
    </source>
</evidence>
<dbReference type="Proteomes" id="UP000260780">
    <property type="component" value="Unassembled WGS sequence"/>
</dbReference>
<dbReference type="InterPro" id="IPR022298">
    <property type="entry name" value="Conjug_transposon_TraN"/>
</dbReference>
<sequence>MKALFLNIILLIVAVSATAQIRPVESLPIAVNYSKTIHLIFPSAVKYSQAVTDFVAVDNPENVPHILRIKANSKSFSKQTTVSVATEGGFFYSFNVSYADSLEQTNYFLPGMTSINPDTVFINEVSQTHLIAPEKVIYIDYGDTCINVSKAENTENIIRMIARTGSVQQFPKQTNVSFATESGRFFTFNVDYRDKPDAFVYEVGEKKPEKKANVILTDNIIPAGERDDVMNRVYNARRQIFNKGIVRNKIVFSLNNLHIYDNLLLFTFEIENKSRLPYDIDYIRYYIVDRKTAKLTASQEVDQQALFSENYAPRIEGNDKMKYVIAFDKFTIPDDKFFRIEINEKNGGRHVLFDLENSDIVNVSEL</sequence>
<feature type="signal peptide" evidence="1">
    <location>
        <begin position="1"/>
        <end position="19"/>
    </location>
</feature>
<accession>A0A3E4W3F9</accession>
<protein>
    <submittedName>
        <fullName evidence="2">Conjugative transposon protein TraN</fullName>
    </submittedName>
</protein>
<dbReference type="Pfam" id="PF13595">
    <property type="entry name" value="DUF4138"/>
    <property type="match status" value="2"/>
</dbReference>